<dbReference type="InterPro" id="IPR036420">
    <property type="entry name" value="BRCT_dom_sf"/>
</dbReference>
<dbReference type="SUPFAM" id="SSF52113">
    <property type="entry name" value="BRCT domain"/>
    <property type="match status" value="1"/>
</dbReference>
<reference evidence="1 2" key="1">
    <citation type="journal article" date="2018" name="Mol. Plant">
        <title>The genome of Artemisia annua provides insight into the evolution of Asteraceae family and artemisinin biosynthesis.</title>
        <authorList>
            <person name="Shen Q."/>
            <person name="Zhang L."/>
            <person name="Liao Z."/>
            <person name="Wang S."/>
            <person name="Yan T."/>
            <person name="Shi P."/>
            <person name="Liu M."/>
            <person name="Fu X."/>
            <person name="Pan Q."/>
            <person name="Wang Y."/>
            <person name="Lv Z."/>
            <person name="Lu X."/>
            <person name="Zhang F."/>
            <person name="Jiang W."/>
            <person name="Ma Y."/>
            <person name="Chen M."/>
            <person name="Hao X."/>
            <person name="Li L."/>
            <person name="Tang Y."/>
            <person name="Lv G."/>
            <person name="Zhou Y."/>
            <person name="Sun X."/>
            <person name="Brodelius P.E."/>
            <person name="Rose J.K.C."/>
            <person name="Tang K."/>
        </authorList>
    </citation>
    <scope>NUCLEOTIDE SEQUENCE [LARGE SCALE GENOMIC DNA]</scope>
    <source>
        <strain evidence="2">cv. Huhao1</strain>
        <tissue evidence="1">Leaf</tissue>
    </source>
</reference>
<comment type="caution">
    <text evidence="1">The sequence shown here is derived from an EMBL/GenBank/DDBJ whole genome shotgun (WGS) entry which is preliminary data.</text>
</comment>
<dbReference type="Proteomes" id="UP000245207">
    <property type="component" value="Unassembled WGS sequence"/>
</dbReference>
<proteinExistence type="predicted"/>
<dbReference type="AlphaFoldDB" id="A0A2U1PW38"/>
<protein>
    <submittedName>
        <fullName evidence="1">BRCT domain-containing protein</fullName>
    </submittedName>
</protein>
<dbReference type="STRING" id="35608.A0A2U1PW38"/>
<evidence type="ECO:0000313" key="2">
    <source>
        <dbReference type="Proteomes" id="UP000245207"/>
    </source>
</evidence>
<dbReference type="OrthoDB" id="427711at2759"/>
<sequence length="55" mass="6061">MSVVIAGLGETDTWVLDSVAAKKLLNWVPYQLDQIAASEANNQPKLSTFLSLRTR</sequence>
<accession>A0A2U1PW38</accession>
<evidence type="ECO:0000313" key="1">
    <source>
        <dbReference type="EMBL" id="PWA89955.1"/>
    </source>
</evidence>
<keyword evidence="2" id="KW-1185">Reference proteome</keyword>
<organism evidence="1 2">
    <name type="scientific">Artemisia annua</name>
    <name type="common">Sweet wormwood</name>
    <dbReference type="NCBI Taxonomy" id="35608"/>
    <lineage>
        <taxon>Eukaryota</taxon>
        <taxon>Viridiplantae</taxon>
        <taxon>Streptophyta</taxon>
        <taxon>Embryophyta</taxon>
        <taxon>Tracheophyta</taxon>
        <taxon>Spermatophyta</taxon>
        <taxon>Magnoliopsida</taxon>
        <taxon>eudicotyledons</taxon>
        <taxon>Gunneridae</taxon>
        <taxon>Pentapetalae</taxon>
        <taxon>asterids</taxon>
        <taxon>campanulids</taxon>
        <taxon>Asterales</taxon>
        <taxon>Asteraceae</taxon>
        <taxon>Asteroideae</taxon>
        <taxon>Anthemideae</taxon>
        <taxon>Artemisiinae</taxon>
        <taxon>Artemisia</taxon>
    </lineage>
</organism>
<gene>
    <name evidence="1" type="ORF">CTI12_AA105970</name>
</gene>
<dbReference type="EMBL" id="PKPP01000668">
    <property type="protein sequence ID" value="PWA89955.1"/>
    <property type="molecule type" value="Genomic_DNA"/>
</dbReference>
<name>A0A2U1PW38_ARTAN</name>